<dbReference type="InterPro" id="IPR011201">
    <property type="entry name" value="Zinc-ribbon_6_bact"/>
</dbReference>
<protein>
    <recommendedName>
        <fullName evidence="1">Zinc-ribbon domain-containing protein</fullName>
    </recommendedName>
</protein>
<dbReference type="OrthoDB" id="256753at2"/>
<dbReference type="Pfam" id="PF10005">
    <property type="entry name" value="Zn_ribbon_DZR_6"/>
    <property type="match status" value="1"/>
</dbReference>
<dbReference type="RefSeq" id="WP_089679766.1">
    <property type="nucleotide sequence ID" value="NZ_FNFO01000002.1"/>
</dbReference>
<proteinExistence type="predicted"/>
<reference evidence="2 3" key="1">
    <citation type="submission" date="2016-10" db="EMBL/GenBank/DDBJ databases">
        <authorList>
            <person name="de Groot N.N."/>
        </authorList>
    </citation>
    <scope>NUCLEOTIDE SEQUENCE [LARGE SCALE GENOMIC DNA]</scope>
    <source>
        <strain evidence="2 3">DSM 25186</strain>
    </source>
</reference>
<dbReference type="PIRSF" id="PIRSF012641">
    <property type="entry name" value="UCP012641"/>
    <property type="match status" value="1"/>
</dbReference>
<dbReference type="Proteomes" id="UP000198510">
    <property type="component" value="Unassembled WGS sequence"/>
</dbReference>
<evidence type="ECO:0000313" key="2">
    <source>
        <dbReference type="EMBL" id="SDK25317.1"/>
    </source>
</evidence>
<accession>A0A1G9AD58</accession>
<name>A0A1G9AD58_9BACT</name>
<evidence type="ECO:0000259" key="1">
    <source>
        <dbReference type="Pfam" id="PF10005"/>
    </source>
</evidence>
<evidence type="ECO:0000313" key="3">
    <source>
        <dbReference type="Proteomes" id="UP000198510"/>
    </source>
</evidence>
<dbReference type="InterPro" id="IPR031321">
    <property type="entry name" value="UCP012641"/>
</dbReference>
<dbReference type="AlphaFoldDB" id="A0A1G9AD58"/>
<organism evidence="2 3">
    <name type="scientific">Catalinimonas alkaloidigena</name>
    <dbReference type="NCBI Taxonomy" id="1075417"/>
    <lineage>
        <taxon>Bacteria</taxon>
        <taxon>Pseudomonadati</taxon>
        <taxon>Bacteroidota</taxon>
        <taxon>Cytophagia</taxon>
        <taxon>Cytophagales</taxon>
        <taxon>Catalimonadaceae</taxon>
        <taxon>Catalinimonas</taxon>
    </lineage>
</organism>
<sequence>MKLFKCTHCGQLLYFENHQCVRCHYPLGFIPEKMALVPLVKKGKDTLEPYSKGLVNKLFGPSEKYRYCENHRHGVCNWLVPAQSQDPFCKACQLNNTIPNLSKEEYHDRWRHIEAAKHRLVYTLLQLGLPFMSKDEHPEKGLEFDFLADPKKGPRVLTGHANGTITLNIAEADDIEREMARKAMGEAYRTVLGHFRHEIAHYYWDRLVADMGQEEAFREVFGDEREDYSSALKRHYEKGTSDDWNQYYISPYASAHPWEDWAETWAHYLHMLDTLETAYAFGMSIDPELASKKDNLKADVNRNPYEVKKMSGLIDMWLPLTFAMNSLNRSMGHSDLYPFIIPPVVVDKLAFVHQLCLKVRRK</sequence>
<gene>
    <name evidence="2" type="ORF">SAMN05421823_102259</name>
</gene>
<dbReference type="STRING" id="1075417.SAMN05421823_102259"/>
<dbReference type="Gene3D" id="3.40.390.70">
    <property type="match status" value="1"/>
</dbReference>
<dbReference type="Pfam" id="PF15887">
    <property type="entry name" value="Peptidase_Mx"/>
    <property type="match status" value="1"/>
</dbReference>
<keyword evidence="3" id="KW-1185">Reference proteome</keyword>
<feature type="domain" description="Zinc-ribbon" evidence="1">
    <location>
        <begin position="3"/>
        <end position="102"/>
    </location>
</feature>
<dbReference type="EMBL" id="FNFO01000002">
    <property type="protein sequence ID" value="SDK25317.1"/>
    <property type="molecule type" value="Genomic_DNA"/>
</dbReference>